<evidence type="ECO:0000313" key="3">
    <source>
        <dbReference type="EMBL" id="QCI86027.1"/>
    </source>
</evidence>
<dbReference type="KEGG" id="vao:FA707_03210"/>
<gene>
    <name evidence="3" type="ORF">FA707_03210</name>
</gene>
<dbReference type="InterPro" id="IPR000361">
    <property type="entry name" value="ATAP_core_dom"/>
</dbReference>
<dbReference type="OrthoDB" id="1645729at2"/>
<evidence type="ECO:0000259" key="2">
    <source>
        <dbReference type="Pfam" id="PF01521"/>
    </source>
</evidence>
<proteinExistence type="inferred from homology"/>
<dbReference type="EMBL" id="CP039712">
    <property type="protein sequence ID" value="QCI86027.1"/>
    <property type="molecule type" value="Genomic_DNA"/>
</dbReference>
<dbReference type="Pfam" id="PF01521">
    <property type="entry name" value="Fe-S_biosyn"/>
    <property type="match status" value="1"/>
</dbReference>
<reference evidence="3 4" key="1">
    <citation type="submission" date="2019-04" db="EMBL/GenBank/DDBJ databases">
        <title>Vagococcus sp. nov., isolated from faeces of yaks (Bos grunniens).</title>
        <authorList>
            <person name="Ge Y."/>
        </authorList>
    </citation>
    <scope>NUCLEOTIDE SEQUENCE [LARGE SCALE GENOMIC DNA]</scope>
    <source>
        <strain evidence="3 4">MN-17</strain>
    </source>
</reference>
<accession>A0A4D7CUI4</accession>
<evidence type="ECO:0000256" key="1">
    <source>
        <dbReference type="ARBA" id="ARBA00006718"/>
    </source>
</evidence>
<dbReference type="InterPro" id="IPR008326">
    <property type="entry name" value="PdhI-like"/>
</dbReference>
<organism evidence="3 4">
    <name type="scientific">Vagococcus zengguangii</name>
    <dbReference type="NCBI Taxonomy" id="2571750"/>
    <lineage>
        <taxon>Bacteria</taxon>
        <taxon>Bacillati</taxon>
        <taxon>Bacillota</taxon>
        <taxon>Bacilli</taxon>
        <taxon>Lactobacillales</taxon>
        <taxon>Enterococcaceae</taxon>
        <taxon>Vagococcus</taxon>
    </lineage>
</organism>
<dbReference type="AlphaFoldDB" id="A0A4D7CUI4"/>
<dbReference type="InterPro" id="IPR035903">
    <property type="entry name" value="HesB-like_dom_sf"/>
</dbReference>
<evidence type="ECO:0000313" key="4">
    <source>
        <dbReference type="Proteomes" id="UP000298615"/>
    </source>
</evidence>
<keyword evidence="4" id="KW-1185">Reference proteome</keyword>
<dbReference type="SUPFAM" id="SSF89360">
    <property type="entry name" value="HesB-like domain"/>
    <property type="match status" value="1"/>
</dbReference>
<dbReference type="PIRSF" id="PIRSF034852">
    <property type="entry name" value="UCP034852"/>
    <property type="match status" value="1"/>
</dbReference>
<dbReference type="Proteomes" id="UP000298615">
    <property type="component" value="Chromosome"/>
</dbReference>
<comment type="similarity">
    <text evidence="1">Belongs to the HesB/IscA family.</text>
</comment>
<name>A0A4D7CUI4_9ENTE</name>
<dbReference type="RefSeq" id="WP_136952865.1">
    <property type="nucleotide sequence ID" value="NZ_CP039712.1"/>
</dbReference>
<feature type="domain" description="Core" evidence="2">
    <location>
        <begin position="1"/>
        <end position="87"/>
    </location>
</feature>
<protein>
    <submittedName>
        <fullName evidence="3">Iron-sulfur cluster biosynthesis protein</fullName>
    </submittedName>
</protein>
<sequence>MKITVTDKAEKWFRDELGVENGGYVHFFGKYGGGTNVHAGFSTGMRVEEPADAVVTMEQNGITYFIDSTDEWFFADYDLTVDFDEQKDEPIYTYSE</sequence>